<gene>
    <name evidence="1" type="ORF">EVA_16773</name>
</gene>
<dbReference type="AlphaFoldDB" id="J9FJQ1"/>
<dbReference type="EMBL" id="AMCI01005990">
    <property type="protein sequence ID" value="EJW95121.1"/>
    <property type="molecule type" value="Genomic_DNA"/>
</dbReference>
<accession>J9FJQ1</accession>
<protein>
    <submittedName>
        <fullName evidence="1">F420H2:quinone oxidoreductase</fullName>
    </submittedName>
</protein>
<evidence type="ECO:0000313" key="1">
    <source>
        <dbReference type="EMBL" id="EJW95121.1"/>
    </source>
</evidence>
<name>J9FJQ1_9ZZZZ</name>
<feature type="non-terminal residue" evidence="1">
    <location>
        <position position="75"/>
    </location>
</feature>
<organism evidence="1">
    <name type="scientific">gut metagenome</name>
    <dbReference type="NCBI Taxonomy" id="749906"/>
    <lineage>
        <taxon>unclassified sequences</taxon>
        <taxon>metagenomes</taxon>
        <taxon>organismal metagenomes</taxon>
    </lineage>
</organism>
<sequence length="75" mass="8390">MDKKFQPVLTIANTLEELTPMQGSKYLSSDTGDAFKQVEKRLKAGELVLFTGAPCQCAGMLKFLRKPYKNLYTAD</sequence>
<reference evidence="1" key="1">
    <citation type="journal article" date="2012" name="PLoS ONE">
        <title>Gene sets for utilization of primary and secondary nutrition supplies in the distal gut of endangered iberian lynx.</title>
        <authorList>
            <person name="Alcaide M."/>
            <person name="Messina E."/>
            <person name="Richter M."/>
            <person name="Bargiela R."/>
            <person name="Peplies J."/>
            <person name="Huws S.A."/>
            <person name="Newbold C.J."/>
            <person name="Golyshin P.N."/>
            <person name="Simon M.A."/>
            <person name="Lopez G."/>
            <person name="Yakimov M.M."/>
            <person name="Ferrer M."/>
        </authorList>
    </citation>
    <scope>NUCLEOTIDE SEQUENCE</scope>
</reference>
<proteinExistence type="predicted"/>
<comment type="caution">
    <text evidence="1">The sequence shown here is derived from an EMBL/GenBank/DDBJ whole genome shotgun (WGS) entry which is preliminary data.</text>
</comment>